<keyword evidence="2" id="KW-1185">Reference proteome</keyword>
<protein>
    <submittedName>
        <fullName evidence="1">Uncharacterized protein</fullName>
    </submittedName>
</protein>
<dbReference type="EMBL" id="MU006289">
    <property type="protein sequence ID" value="KAF2856028.1"/>
    <property type="molecule type" value="Genomic_DNA"/>
</dbReference>
<dbReference type="Proteomes" id="UP000799423">
    <property type="component" value="Unassembled WGS sequence"/>
</dbReference>
<dbReference type="AlphaFoldDB" id="A0A6A7BPB5"/>
<organism evidence="1 2">
    <name type="scientific">Plenodomus tracheiphilus IPT5</name>
    <dbReference type="NCBI Taxonomy" id="1408161"/>
    <lineage>
        <taxon>Eukaryota</taxon>
        <taxon>Fungi</taxon>
        <taxon>Dikarya</taxon>
        <taxon>Ascomycota</taxon>
        <taxon>Pezizomycotina</taxon>
        <taxon>Dothideomycetes</taxon>
        <taxon>Pleosporomycetidae</taxon>
        <taxon>Pleosporales</taxon>
        <taxon>Pleosporineae</taxon>
        <taxon>Leptosphaeriaceae</taxon>
        <taxon>Plenodomus</taxon>
    </lineage>
</organism>
<sequence length="406" mass="46090">MCENRLMYVGSVPTAPSSLSGSASLNAPSSKAPVAFRSQHCVLPVTSISTLEIESPEAKKIRLAAEPLHPTHPQHLLEHLIRSVLPPNCTKQMVKDSYKEQLDDPDTATAVCKSLLEDWVLEYWNAAKLDKLAQLKKKLAITYSMHGIIYTIFLVVDEWLWHYVDNADLKFGPTLNIMEQGLALNLHGLRPSELKDDFSPDTAKCINVTDLDHGVEIRGPLAQGFGFGDFPSRGELFKWSQDMLKREIFDVKRQHKVIDKKETLLEVGQADIDRFEEETIRAHCDLKPPGQQQPHTVIRGLYSPPKYDDPAVRLSIKIGSIRKGDQKEGNLWVRKEGDSDSWVSDINRLVDWLEAKDLNDIRPRRCYPTMLGKWEALITRHPIDVGNAWTERLSFENFDASNLRYA</sequence>
<evidence type="ECO:0000313" key="2">
    <source>
        <dbReference type="Proteomes" id="UP000799423"/>
    </source>
</evidence>
<accession>A0A6A7BPB5</accession>
<reference evidence="1" key="1">
    <citation type="submission" date="2020-01" db="EMBL/GenBank/DDBJ databases">
        <authorList>
            <consortium name="DOE Joint Genome Institute"/>
            <person name="Haridas S."/>
            <person name="Albert R."/>
            <person name="Binder M."/>
            <person name="Bloem J."/>
            <person name="Labutti K."/>
            <person name="Salamov A."/>
            <person name="Andreopoulos B."/>
            <person name="Baker S.E."/>
            <person name="Barry K."/>
            <person name="Bills G."/>
            <person name="Bluhm B.H."/>
            <person name="Cannon C."/>
            <person name="Castanera R."/>
            <person name="Culley D.E."/>
            <person name="Daum C."/>
            <person name="Ezra D."/>
            <person name="Gonzalez J.B."/>
            <person name="Henrissat B."/>
            <person name="Kuo A."/>
            <person name="Liang C."/>
            <person name="Lipzen A."/>
            <person name="Lutzoni F."/>
            <person name="Magnuson J."/>
            <person name="Mondo S."/>
            <person name="Nolan M."/>
            <person name="Ohm R."/>
            <person name="Pangilinan J."/>
            <person name="Park H.-J."/>
            <person name="Ramirez L."/>
            <person name="Alfaro M."/>
            <person name="Sun H."/>
            <person name="Tritt A."/>
            <person name="Yoshinaga Y."/>
            <person name="Zwiers L.-H."/>
            <person name="Turgeon B.G."/>
            <person name="Goodwin S.B."/>
            <person name="Spatafora J.W."/>
            <person name="Crous P.W."/>
            <person name="Grigoriev I.V."/>
        </authorList>
    </citation>
    <scope>NUCLEOTIDE SEQUENCE</scope>
    <source>
        <strain evidence="1">IPT5</strain>
    </source>
</reference>
<evidence type="ECO:0000313" key="1">
    <source>
        <dbReference type="EMBL" id="KAF2856028.1"/>
    </source>
</evidence>
<dbReference type="OrthoDB" id="3784785at2759"/>
<name>A0A6A7BPB5_9PLEO</name>
<gene>
    <name evidence="1" type="ORF">T440DRAFT_474449</name>
</gene>
<proteinExistence type="predicted"/>